<dbReference type="Proteomes" id="UP000256645">
    <property type="component" value="Unassembled WGS sequence"/>
</dbReference>
<keyword evidence="1" id="KW-0472">Membrane</keyword>
<gene>
    <name evidence="2" type="ORF">BP6252_07341</name>
</gene>
<keyword evidence="1" id="KW-1133">Transmembrane helix</keyword>
<evidence type="ECO:0000313" key="2">
    <source>
        <dbReference type="EMBL" id="RDW73434.1"/>
    </source>
</evidence>
<evidence type="ECO:0000313" key="3">
    <source>
        <dbReference type="Proteomes" id="UP000256645"/>
    </source>
</evidence>
<dbReference type="AlphaFoldDB" id="A0A3D8RHR3"/>
<reference evidence="2 3" key="1">
    <citation type="journal article" date="2018" name="IMA Fungus">
        <title>IMA Genome-F 9: Draft genome sequence of Annulohypoxylon stygium, Aspergillus mulundensis, Berkeleyomyces basicola (syn. Thielaviopsis basicola), Ceratocystis smalleyi, two Cercospora beticola strains, Coleophoma cylindrospora, Fusarium fracticaudum, Phialophora cf. hyalina, and Morchella septimelata.</title>
        <authorList>
            <person name="Wingfield B.D."/>
            <person name="Bills G.F."/>
            <person name="Dong Y."/>
            <person name="Huang W."/>
            <person name="Nel W.J."/>
            <person name="Swalarsk-Parry B.S."/>
            <person name="Vaghefi N."/>
            <person name="Wilken P.M."/>
            <person name="An Z."/>
            <person name="de Beer Z.W."/>
            <person name="De Vos L."/>
            <person name="Chen L."/>
            <person name="Duong T.A."/>
            <person name="Gao Y."/>
            <person name="Hammerbacher A."/>
            <person name="Kikkert J.R."/>
            <person name="Li Y."/>
            <person name="Li H."/>
            <person name="Li K."/>
            <person name="Li Q."/>
            <person name="Liu X."/>
            <person name="Ma X."/>
            <person name="Naidoo K."/>
            <person name="Pethybridge S.J."/>
            <person name="Sun J."/>
            <person name="Steenkamp E.T."/>
            <person name="van der Nest M.A."/>
            <person name="van Wyk S."/>
            <person name="Wingfield M.J."/>
            <person name="Xiong C."/>
            <person name="Yue Q."/>
            <person name="Zhang X."/>
        </authorList>
    </citation>
    <scope>NUCLEOTIDE SEQUENCE [LARGE SCALE GENOMIC DNA]</scope>
    <source>
        <strain evidence="2 3">BP6252</strain>
    </source>
</reference>
<dbReference type="OrthoDB" id="3499003at2759"/>
<dbReference type="EMBL" id="PDLM01000007">
    <property type="protein sequence ID" value="RDW73434.1"/>
    <property type="molecule type" value="Genomic_DNA"/>
</dbReference>
<sequence length="227" mass="24081">MDGRLSRSYRNSANAPEVVDLQIDPFINNADAQKSPFSSPIPYQYNQSTASKLTYGIPRILVYVFVVFMCLLLGGVIGGSIGRALFHKSNRSTMLAVTATNSTLGPSKTTSSILPTVTVNAAGCSANNGSTYVSSAYPGSNFVILCDTDIQATTNIGPGQFTYTLEACLDECARNNDNATRMYPCIGAIWVLSSPIIPTNNMQCFLKALSGTQVSAKGQILAGGLLL</sequence>
<keyword evidence="3" id="KW-1185">Reference proteome</keyword>
<keyword evidence="1" id="KW-0812">Transmembrane</keyword>
<feature type="transmembrane region" description="Helical" evidence="1">
    <location>
        <begin position="60"/>
        <end position="86"/>
    </location>
</feature>
<evidence type="ECO:0000256" key="1">
    <source>
        <dbReference type="SAM" id="Phobius"/>
    </source>
</evidence>
<accession>A0A3D8RHR3</accession>
<dbReference type="STRING" id="1849047.A0A3D8RHR3"/>
<name>A0A3D8RHR3_9HELO</name>
<organism evidence="2 3">
    <name type="scientific">Coleophoma cylindrospora</name>
    <dbReference type="NCBI Taxonomy" id="1849047"/>
    <lineage>
        <taxon>Eukaryota</taxon>
        <taxon>Fungi</taxon>
        <taxon>Dikarya</taxon>
        <taxon>Ascomycota</taxon>
        <taxon>Pezizomycotina</taxon>
        <taxon>Leotiomycetes</taxon>
        <taxon>Helotiales</taxon>
        <taxon>Dermateaceae</taxon>
        <taxon>Coleophoma</taxon>
    </lineage>
</organism>
<protein>
    <submittedName>
        <fullName evidence="2">Uncharacterized protein</fullName>
    </submittedName>
</protein>
<proteinExistence type="predicted"/>
<comment type="caution">
    <text evidence="2">The sequence shown here is derived from an EMBL/GenBank/DDBJ whole genome shotgun (WGS) entry which is preliminary data.</text>
</comment>